<protein>
    <submittedName>
        <fullName evidence="2">Uncharacterized protein</fullName>
    </submittedName>
</protein>
<comment type="caution">
    <text evidence="2">The sequence shown here is derived from an EMBL/GenBank/DDBJ whole genome shotgun (WGS) entry which is preliminary data.</text>
</comment>
<dbReference type="SUPFAM" id="SSF56672">
    <property type="entry name" value="DNA/RNA polymerases"/>
    <property type="match status" value="1"/>
</dbReference>
<dbReference type="AlphaFoldDB" id="A0ABD2Y5X5"/>
<keyword evidence="3" id="KW-1185">Reference proteome</keyword>
<organism evidence="2 3">
    <name type="scientific">Cinchona calisaya</name>
    <dbReference type="NCBI Taxonomy" id="153742"/>
    <lineage>
        <taxon>Eukaryota</taxon>
        <taxon>Viridiplantae</taxon>
        <taxon>Streptophyta</taxon>
        <taxon>Embryophyta</taxon>
        <taxon>Tracheophyta</taxon>
        <taxon>Spermatophyta</taxon>
        <taxon>Magnoliopsida</taxon>
        <taxon>eudicotyledons</taxon>
        <taxon>Gunneridae</taxon>
        <taxon>Pentapetalae</taxon>
        <taxon>asterids</taxon>
        <taxon>lamiids</taxon>
        <taxon>Gentianales</taxon>
        <taxon>Rubiaceae</taxon>
        <taxon>Cinchonoideae</taxon>
        <taxon>Cinchoneae</taxon>
        <taxon>Cinchona</taxon>
    </lineage>
</organism>
<proteinExistence type="predicted"/>
<dbReference type="Gene3D" id="3.10.10.10">
    <property type="entry name" value="HIV Type 1 Reverse Transcriptase, subunit A, domain 1"/>
    <property type="match status" value="1"/>
</dbReference>
<evidence type="ECO:0000313" key="3">
    <source>
        <dbReference type="Proteomes" id="UP001630127"/>
    </source>
</evidence>
<reference evidence="2 3" key="1">
    <citation type="submission" date="2024-11" db="EMBL/GenBank/DDBJ databases">
        <title>A near-complete genome assembly of Cinchona calisaya.</title>
        <authorList>
            <person name="Lian D.C."/>
            <person name="Zhao X.W."/>
            <person name="Wei L."/>
        </authorList>
    </citation>
    <scope>NUCLEOTIDE SEQUENCE [LARGE SCALE GENOMIC DNA]</scope>
    <source>
        <tissue evidence="2">Nenye</tissue>
    </source>
</reference>
<feature type="region of interest" description="Disordered" evidence="1">
    <location>
        <begin position="16"/>
        <end position="36"/>
    </location>
</feature>
<evidence type="ECO:0000256" key="1">
    <source>
        <dbReference type="SAM" id="MobiDB-lite"/>
    </source>
</evidence>
<accession>A0ABD2Y5X5</accession>
<sequence>MLYRVQLRRGYFSFGKTRKRPQSGEKSFPIHGWGQQRKEELEAKKGDKGLVKKSKEAGGKHADGKVHIKVKIDGLEPMVINMVVHYPEVSETESSVQIVKRPNIADKVNLTKPNAEMAYHLKPLFIQGHLNKIPVPRMMVGNRAMVNILSANMMKRLGKTMKDLVPTDIVVRSFTGKATATWGILLMDVTILSQVKDDVVEVDLGDGHKSRPTYICVHLSVEQKECMTQLLKNFIDCFALDYNEMPGLNRMLVEHKIPLKPCFKPYKQPPRQFFDDITFKVKEEIKFLLTADFIEVAKFVEWFSNVVPVIKKNEMTHVYTNFRNFGITEG</sequence>
<dbReference type="EMBL" id="JBJUIK010000015">
    <property type="protein sequence ID" value="KAL3502904.1"/>
    <property type="molecule type" value="Genomic_DNA"/>
</dbReference>
<name>A0ABD2Y5X5_9GENT</name>
<dbReference type="InterPro" id="IPR043502">
    <property type="entry name" value="DNA/RNA_pol_sf"/>
</dbReference>
<dbReference type="Proteomes" id="UP001630127">
    <property type="component" value="Unassembled WGS sequence"/>
</dbReference>
<gene>
    <name evidence="2" type="ORF">ACH5RR_037353</name>
</gene>
<evidence type="ECO:0000313" key="2">
    <source>
        <dbReference type="EMBL" id="KAL3502904.1"/>
    </source>
</evidence>